<feature type="compositionally biased region" description="Low complexity" evidence="1">
    <location>
        <begin position="57"/>
        <end position="80"/>
    </location>
</feature>
<evidence type="ECO:0000313" key="2">
    <source>
        <dbReference type="EMBL" id="NYE17242.1"/>
    </source>
</evidence>
<evidence type="ECO:0000313" key="3">
    <source>
        <dbReference type="Proteomes" id="UP000591272"/>
    </source>
</evidence>
<sequence length="289" mass="29946">MTERGPLTGLRGAPNPDEPAHFGDAPAQAPQARPPAVAPVDLSAVRRTDALFESLAARDAAGSAAPAEGPAEAPAEAPRAVPQDDDRDPAEEGRADDRDPVVRLLRALVADVDDPTCDAPGPPAPSGPGPRRRGPRTIVALSVAGAVLASSGVAAAGGGAADRTTASPAPSASSVAEGADRTADTDAGTYTRPRPPVRPAPEAGRPAARTPSGGPGREENPQLRRRPEGPSLRHLPRRPSRRQEAPTMFTEPVGRPEAQPVADPPPRLDDLRRIVRKRALGYQNRATDD</sequence>
<feature type="compositionally biased region" description="Low complexity" evidence="1">
    <location>
        <begin position="200"/>
        <end position="211"/>
    </location>
</feature>
<evidence type="ECO:0000256" key="1">
    <source>
        <dbReference type="SAM" id="MobiDB-lite"/>
    </source>
</evidence>
<protein>
    <submittedName>
        <fullName evidence="2">Uncharacterized protein</fullName>
    </submittedName>
</protein>
<keyword evidence="3" id="KW-1185">Reference proteome</keyword>
<name>A0A7Y9KFC9_9ACTN</name>
<feature type="compositionally biased region" description="Low complexity" evidence="1">
    <location>
        <begin position="166"/>
        <end position="176"/>
    </location>
</feature>
<gene>
    <name evidence="2" type="ORF">BJ999_007538</name>
</gene>
<feature type="region of interest" description="Disordered" evidence="1">
    <location>
        <begin position="57"/>
        <end position="138"/>
    </location>
</feature>
<dbReference type="AlphaFoldDB" id="A0A7Y9KFC9"/>
<feature type="region of interest" description="Disordered" evidence="1">
    <location>
        <begin position="154"/>
        <end position="272"/>
    </location>
</feature>
<accession>A0A7Y9KFC9</accession>
<reference evidence="2 3" key="1">
    <citation type="submission" date="2020-07" db="EMBL/GenBank/DDBJ databases">
        <title>Sequencing the genomes of 1000 actinobacteria strains.</title>
        <authorList>
            <person name="Klenk H.-P."/>
        </authorList>
    </citation>
    <scope>NUCLEOTIDE SEQUENCE [LARGE SCALE GENOMIC DNA]</scope>
    <source>
        <strain evidence="2 3">DSM 43461</strain>
    </source>
</reference>
<dbReference type="EMBL" id="JACCBT010000001">
    <property type="protein sequence ID" value="NYE17242.1"/>
    <property type="molecule type" value="Genomic_DNA"/>
</dbReference>
<comment type="caution">
    <text evidence="2">The sequence shown here is derived from an EMBL/GenBank/DDBJ whole genome shotgun (WGS) entry which is preliminary data.</text>
</comment>
<feature type="compositionally biased region" description="Basic and acidic residues" evidence="1">
    <location>
        <begin position="216"/>
        <end position="228"/>
    </location>
</feature>
<feature type="region of interest" description="Disordered" evidence="1">
    <location>
        <begin position="1"/>
        <end position="41"/>
    </location>
</feature>
<feature type="compositionally biased region" description="Basic and acidic residues" evidence="1">
    <location>
        <begin position="90"/>
        <end position="101"/>
    </location>
</feature>
<dbReference type="RefSeq" id="WP_179837637.1">
    <property type="nucleotide sequence ID" value="NZ_BMRD01000015.1"/>
</dbReference>
<organism evidence="2 3">
    <name type="scientific">Actinomadura citrea</name>
    <dbReference type="NCBI Taxonomy" id="46158"/>
    <lineage>
        <taxon>Bacteria</taxon>
        <taxon>Bacillati</taxon>
        <taxon>Actinomycetota</taxon>
        <taxon>Actinomycetes</taxon>
        <taxon>Streptosporangiales</taxon>
        <taxon>Thermomonosporaceae</taxon>
        <taxon>Actinomadura</taxon>
    </lineage>
</organism>
<dbReference type="Proteomes" id="UP000591272">
    <property type="component" value="Unassembled WGS sequence"/>
</dbReference>
<proteinExistence type="predicted"/>